<dbReference type="Proteomes" id="UP000252266">
    <property type="component" value="Unassembled WGS sequence"/>
</dbReference>
<evidence type="ECO:0000256" key="1">
    <source>
        <dbReference type="SAM" id="MobiDB-lite"/>
    </source>
</evidence>
<dbReference type="EMBL" id="JPWJ01000004">
    <property type="protein sequence ID" value="RCK50952.1"/>
    <property type="molecule type" value="Genomic_DNA"/>
</dbReference>
<dbReference type="AlphaFoldDB" id="A0A154KUT5"/>
<feature type="region of interest" description="Disordered" evidence="1">
    <location>
        <begin position="1"/>
        <end position="26"/>
    </location>
</feature>
<dbReference type="PANTHER" id="PTHR13696:SF96">
    <property type="entry name" value="COBQ_COBB_MIND_PARA NUCLEOTIDE BINDING DOMAIN-CONTAINING PROTEIN"/>
    <property type="match status" value="1"/>
</dbReference>
<dbReference type="Proteomes" id="UP000219068">
    <property type="component" value="Unassembled WGS sequence"/>
</dbReference>
<dbReference type="RefSeq" id="WP_062952075.1">
    <property type="nucleotide sequence ID" value="NZ_JALLPZ010000003.1"/>
</dbReference>
<evidence type="ECO:0000313" key="2">
    <source>
        <dbReference type="EMBL" id="RCK50952.1"/>
    </source>
</evidence>
<dbReference type="CDD" id="cd02042">
    <property type="entry name" value="ParAB_family"/>
    <property type="match status" value="1"/>
</dbReference>
<name>A0A154KUT5_9PROT</name>
<dbReference type="SUPFAM" id="SSF52540">
    <property type="entry name" value="P-loop containing nucleoside triphosphate hydrolases"/>
    <property type="match status" value="1"/>
</dbReference>
<reference evidence="2 5" key="1">
    <citation type="submission" date="2014-07" db="EMBL/GenBank/DDBJ databases">
        <title>Draft genome sequence of Thalassospira xiamenensis IB13.</title>
        <authorList>
            <person name="Lai Q."/>
            <person name="Shao Z."/>
        </authorList>
    </citation>
    <scope>NUCLEOTIDE SEQUENCE [LARGE SCALE GENOMIC DNA]</scope>
    <source>
        <strain evidence="2 5">IB13</strain>
    </source>
</reference>
<protein>
    <submittedName>
        <fullName evidence="2">ATPase</fullName>
    </submittedName>
    <submittedName>
        <fullName evidence="3">Chromosome partitioning protein</fullName>
    </submittedName>
</protein>
<dbReference type="InterPro" id="IPR050678">
    <property type="entry name" value="DNA_Partitioning_ATPase"/>
</dbReference>
<dbReference type="EMBL" id="OBMM01000004">
    <property type="protein sequence ID" value="SOC23672.1"/>
    <property type="molecule type" value="Genomic_DNA"/>
</dbReference>
<dbReference type="Gene3D" id="3.40.50.300">
    <property type="entry name" value="P-loop containing nucleotide triphosphate hydrolases"/>
    <property type="match status" value="1"/>
</dbReference>
<accession>A0A154KUT5</accession>
<evidence type="ECO:0000313" key="5">
    <source>
        <dbReference type="Proteomes" id="UP000252266"/>
    </source>
</evidence>
<reference evidence="3 4" key="2">
    <citation type="submission" date="2017-08" db="EMBL/GenBank/DDBJ databases">
        <authorList>
            <person name="de Groot N.N."/>
        </authorList>
    </citation>
    <scope>NUCLEOTIDE SEQUENCE [LARGE SCALE GENOMIC DNA]</scope>
    <source>
        <strain evidence="3 4">USBA 78</strain>
    </source>
</reference>
<sequence>MTVQETGATGESAGQQTATAKQPGAKRAHVIVIGNEKGGSGKSTTAMHLIVSLMKMGFSVGSLDIDARQGTLTRYVENRISFNAQKKLKLPVPDHRPIYRSELEDGNAAKLDERDRFTRALGELVMSCNFVVMDCPGSDNYLSRLAHSCADTLVTPINDSYIDLDMLARIDPDTLDIKGPSIYAEMVWDARKRRAAVDGGTIDWIVMRNRLSHLDARNKRDIAEIVDKLAARIRFRVAPGFGERVIYRELFLKGLTLLDLREKGVGIPLSMSHMAARQEVRALLEIIGFTPADGEELPI</sequence>
<dbReference type="Pfam" id="PF09140">
    <property type="entry name" value="MipZ"/>
    <property type="match status" value="1"/>
</dbReference>
<organism evidence="2 5">
    <name type="scientific">Thalassospira xiamenensis</name>
    <dbReference type="NCBI Taxonomy" id="220697"/>
    <lineage>
        <taxon>Bacteria</taxon>
        <taxon>Pseudomonadati</taxon>
        <taxon>Pseudomonadota</taxon>
        <taxon>Alphaproteobacteria</taxon>
        <taxon>Rhodospirillales</taxon>
        <taxon>Thalassospiraceae</taxon>
        <taxon>Thalassospira</taxon>
    </lineage>
</organism>
<proteinExistence type="predicted"/>
<gene>
    <name evidence="3" type="ORF">SAMN05428964_104145</name>
    <name evidence="2" type="ORF">TH44_09290</name>
</gene>
<dbReference type="InterPro" id="IPR027417">
    <property type="entry name" value="P-loop_NTPase"/>
</dbReference>
<dbReference type="InterPro" id="IPR015223">
    <property type="entry name" value="MipZ"/>
</dbReference>
<dbReference type="PANTHER" id="PTHR13696">
    <property type="entry name" value="P-LOOP CONTAINING NUCLEOSIDE TRIPHOSPHATE HYDROLASE"/>
    <property type="match status" value="1"/>
</dbReference>
<evidence type="ECO:0000313" key="3">
    <source>
        <dbReference type="EMBL" id="SOC23672.1"/>
    </source>
</evidence>
<evidence type="ECO:0000313" key="4">
    <source>
        <dbReference type="Proteomes" id="UP000219068"/>
    </source>
</evidence>
<feature type="compositionally biased region" description="Polar residues" evidence="1">
    <location>
        <begin position="1"/>
        <end position="20"/>
    </location>
</feature>